<evidence type="ECO:0000313" key="5">
    <source>
        <dbReference type="Proteomes" id="UP000277577"/>
    </source>
</evidence>
<keyword evidence="5" id="KW-1185">Reference proteome</keyword>
<dbReference type="STRING" id="28084.Lche_3024"/>
<evidence type="ECO:0000256" key="1">
    <source>
        <dbReference type="SAM" id="SignalP"/>
    </source>
</evidence>
<dbReference type="RefSeq" id="WP_028381542.1">
    <property type="nucleotide sequence ID" value="NZ_CAAAIT010000006.1"/>
</dbReference>
<gene>
    <name evidence="2" type="ORF">Lche_3024</name>
    <name evidence="3" type="ORF">NCTC11976_00551</name>
</gene>
<evidence type="ECO:0000313" key="4">
    <source>
        <dbReference type="Proteomes" id="UP000054921"/>
    </source>
</evidence>
<name>A0A0W0SBS3_9GAMM</name>
<accession>A0A0W0SBS3</accession>
<proteinExistence type="predicted"/>
<dbReference type="AlphaFoldDB" id="A0A0W0SBS3"/>
<dbReference type="Proteomes" id="UP000054921">
    <property type="component" value="Unassembled WGS sequence"/>
</dbReference>
<feature type="signal peptide" evidence="1">
    <location>
        <begin position="1"/>
        <end position="23"/>
    </location>
</feature>
<sequence length="135" mass="14664">MFHKILQATFAILCFSLGWSAQAAQDLMIINSSDQIAEARVFNYDCLDTDSCSIAPGTSISISQATMNSLCIESPEKCEIKLGVAPIIAAIGVGVYHTEQGLLYVAGSRWTGYSARQLASNVIEIYKTNKIDEVH</sequence>
<keyword evidence="1" id="KW-0732">Signal</keyword>
<feature type="chain" id="PRO_5006911839" evidence="1">
    <location>
        <begin position="24"/>
        <end position="135"/>
    </location>
</feature>
<organism evidence="2 4">
    <name type="scientific">Legionella cherrii</name>
    <dbReference type="NCBI Taxonomy" id="28084"/>
    <lineage>
        <taxon>Bacteria</taxon>
        <taxon>Pseudomonadati</taxon>
        <taxon>Pseudomonadota</taxon>
        <taxon>Gammaproteobacteria</taxon>
        <taxon>Legionellales</taxon>
        <taxon>Legionellaceae</taxon>
        <taxon>Legionella</taxon>
    </lineage>
</organism>
<dbReference type="OrthoDB" id="9961323at2"/>
<protein>
    <submittedName>
        <fullName evidence="2">Uncharacterized protein</fullName>
    </submittedName>
</protein>
<evidence type="ECO:0000313" key="3">
    <source>
        <dbReference type="EMBL" id="VEB33863.1"/>
    </source>
</evidence>
<reference evidence="2 4" key="1">
    <citation type="submission" date="2015-11" db="EMBL/GenBank/DDBJ databases">
        <title>Genomic analysis of 38 Legionella species identifies large and diverse effector repertoires.</title>
        <authorList>
            <person name="Burstein D."/>
            <person name="Amaro F."/>
            <person name="Zusman T."/>
            <person name="Lifshitz Z."/>
            <person name="Cohen O."/>
            <person name="Gilbert J.A."/>
            <person name="Pupko T."/>
            <person name="Shuman H.A."/>
            <person name="Segal G."/>
        </authorList>
    </citation>
    <scope>NUCLEOTIDE SEQUENCE [LARGE SCALE GENOMIC DNA]</scope>
    <source>
        <strain evidence="2 4">ORW</strain>
    </source>
</reference>
<dbReference type="PATRIC" id="fig|28084.5.peg.3284"/>
<evidence type="ECO:0000313" key="2">
    <source>
        <dbReference type="EMBL" id="KTC81004.1"/>
    </source>
</evidence>
<reference evidence="3 5" key="2">
    <citation type="submission" date="2018-12" db="EMBL/GenBank/DDBJ databases">
        <authorList>
            <consortium name="Pathogen Informatics"/>
        </authorList>
    </citation>
    <scope>NUCLEOTIDE SEQUENCE [LARGE SCALE GENOMIC DNA]</scope>
    <source>
        <strain evidence="3 5">NCTC11976</strain>
    </source>
</reference>
<dbReference type="EMBL" id="LR134173">
    <property type="protein sequence ID" value="VEB33863.1"/>
    <property type="molecule type" value="Genomic_DNA"/>
</dbReference>
<dbReference type="Proteomes" id="UP000277577">
    <property type="component" value="Chromosome"/>
</dbReference>
<dbReference type="EMBL" id="LNXW01000013">
    <property type="protein sequence ID" value="KTC81004.1"/>
    <property type="molecule type" value="Genomic_DNA"/>
</dbReference>